<comment type="caution">
    <text evidence="1">The sequence shown here is derived from an EMBL/GenBank/DDBJ whole genome shotgun (WGS) entry which is preliminary data.</text>
</comment>
<dbReference type="Proteomes" id="UP001163835">
    <property type="component" value="Unassembled WGS sequence"/>
</dbReference>
<accession>A0ACC1THH0</accession>
<gene>
    <name evidence="1" type="ORF">F5876DRAFT_70960</name>
</gene>
<dbReference type="EMBL" id="MU796379">
    <property type="protein sequence ID" value="KAJ3804033.1"/>
    <property type="molecule type" value="Genomic_DNA"/>
</dbReference>
<protein>
    <submittedName>
        <fullName evidence="1">Uncharacterized protein</fullName>
    </submittedName>
</protein>
<keyword evidence="2" id="KW-1185">Reference proteome</keyword>
<evidence type="ECO:0000313" key="2">
    <source>
        <dbReference type="Proteomes" id="UP001163835"/>
    </source>
</evidence>
<name>A0ACC1THH0_9AGAR</name>
<sequence length="156" mass="17079">MAEDVQFRGRDDKQDLGFQPEAAQAKLAYGYDFHPNRLEHFPYSTPARPSKDRAPTCGYLAVTRVEALRASNSRKKLPVTPPPPINPVLQPVPKPIPRPALGPNRAGHGALSDYRIVNDVLGLVLHASVLTPYHAWATLGGLHIALIIKQPKVLSV</sequence>
<organism evidence="1 2">
    <name type="scientific">Lentinula aff. lateritia</name>
    <dbReference type="NCBI Taxonomy" id="2804960"/>
    <lineage>
        <taxon>Eukaryota</taxon>
        <taxon>Fungi</taxon>
        <taxon>Dikarya</taxon>
        <taxon>Basidiomycota</taxon>
        <taxon>Agaricomycotina</taxon>
        <taxon>Agaricomycetes</taxon>
        <taxon>Agaricomycetidae</taxon>
        <taxon>Agaricales</taxon>
        <taxon>Marasmiineae</taxon>
        <taxon>Omphalotaceae</taxon>
        <taxon>Lentinula</taxon>
    </lineage>
</organism>
<reference evidence="1" key="1">
    <citation type="submission" date="2022-09" db="EMBL/GenBank/DDBJ databases">
        <title>A Global Phylogenomic Analysis of the Shiitake Genus Lentinula.</title>
        <authorList>
            <consortium name="DOE Joint Genome Institute"/>
            <person name="Sierra-Patev S."/>
            <person name="Min B."/>
            <person name="Naranjo-Ortiz M."/>
            <person name="Looney B."/>
            <person name="Konkel Z."/>
            <person name="Slot J.C."/>
            <person name="Sakamoto Y."/>
            <person name="Steenwyk J.L."/>
            <person name="Rokas A."/>
            <person name="Carro J."/>
            <person name="Camarero S."/>
            <person name="Ferreira P."/>
            <person name="Molpeceres G."/>
            <person name="Ruiz-Duenas F.J."/>
            <person name="Serrano A."/>
            <person name="Henrissat B."/>
            <person name="Drula E."/>
            <person name="Hughes K.W."/>
            <person name="Mata J.L."/>
            <person name="Ishikawa N.K."/>
            <person name="Vargas-Isla R."/>
            <person name="Ushijima S."/>
            <person name="Smith C.A."/>
            <person name="Ahrendt S."/>
            <person name="Andreopoulos W."/>
            <person name="He G."/>
            <person name="Labutti K."/>
            <person name="Lipzen A."/>
            <person name="Ng V."/>
            <person name="Riley R."/>
            <person name="Sandor L."/>
            <person name="Barry K."/>
            <person name="Martinez A.T."/>
            <person name="Xiao Y."/>
            <person name="Gibbons J.G."/>
            <person name="Terashima K."/>
            <person name="Grigoriev I.V."/>
            <person name="Hibbett D.S."/>
        </authorList>
    </citation>
    <scope>NUCLEOTIDE SEQUENCE</scope>
    <source>
        <strain evidence="1">TMI1499</strain>
    </source>
</reference>
<evidence type="ECO:0000313" key="1">
    <source>
        <dbReference type="EMBL" id="KAJ3804033.1"/>
    </source>
</evidence>
<proteinExistence type="predicted"/>